<keyword evidence="1" id="KW-0812">Transmembrane</keyword>
<dbReference type="OrthoDB" id="162131at2"/>
<feature type="transmembrane region" description="Helical" evidence="1">
    <location>
        <begin position="34"/>
        <end position="53"/>
    </location>
</feature>
<evidence type="ECO:0000313" key="2">
    <source>
        <dbReference type="EMBL" id="GCF06903.1"/>
    </source>
</evidence>
<reference evidence="2 3" key="1">
    <citation type="submission" date="2019-01" db="EMBL/GenBank/DDBJ databases">
        <title>Draft genome sequence of Dictyobacter sp. Uno17.</title>
        <authorList>
            <person name="Wang C.M."/>
            <person name="Zheng Y."/>
            <person name="Sakai Y."/>
            <person name="Abe K."/>
            <person name="Yokota A."/>
            <person name="Yabe S."/>
        </authorList>
    </citation>
    <scope>NUCLEOTIDE SEQUENCE [LARGE SCALE GENOMIC DNA]</scope>
    <source>
        <strain evidence="2 3">Uno17</strain>
    </source>
</reference>
<name>A0A5A5T7C9_9CHLR</name>
<evidence type="ECO:0000256" key="1">
    <source>
        <dbReference type="SAM" id="Phobius"/>
    </source>
</evidence>
<organism evidence="2 3">
    <name type="scientific">Dictyobacter arantiisoli</name>
    <dbReference type="NCBI Taxonomy" id="2014874"/>
    <lineage>
        <taxon>Bacteria</taxon>
        <taxon>Bacillati</taxon>
        <taxon>Chloroflexota</taxon>
        <taxon>Ktedonobacteria</taxon>
        <taxon>Ktedonobacterales</taxon>
        <taxon>Dictyobacteraceae</taxon>
        <taxon>Dictyobacter</taxon>
    </lineage>
</organism>
<evidence type="ECO:0000313" key="3">
    <source>
        <dbReference type="Proteomes" id="UP000322530"/>
    </source>
</evidence>
<sequence>MAGFSPYRERALQHYSQNNVVATLPRFVSLRNTVYLWGMLLALLIVVGIAWLGQVPSFTTSSGIVLSQKHASYAAGIYLFLPIDQLAAVHKGDPIQIQVGSMGPSFSTSVASVQGKAISPTVARQQFGLGSSAWGVITEPSLVLEARAVAGFSLQKFSGSVLNARIQIGSHPVLALLPGIGSLLGGNK</sequence>
<dbReference type="AlphaFoldDB" id="A0A5A5T7C9"/>
<keyword evidence="1" id="KW-1133">Transmembrane helix</keyword>
<keyword evidence="1" id="KW-0472">Membrane</keyword>
<dbReference type="RefSeq" id="WP_149399957.1">
    <property type="nucleotide sequence ID" value="NZ_BIXY01000004.1"/>
</dbReference>
<keyword evidence="3" id="KW-1185">Reference proteome</keyword>
<gene>
    <name evidence="2" type="ORF">KDI_04670</name>
</gene>
<proteinExistence type="predicted"/>
<accession>A0A5A5T7C9</accession>
<protein>
    <submittedName>
        <fullName evidence="2">Uncharacterized protein</fullName>
    </submittedName>
</protein>
<dbReference type="EMBL" id="BIXY01000004">
    <property type="protein sequence ID" value="GCF06903.1"/>
    <property type="molecule type" value="Genomic_DNA"/>
</dbReference>
<comment type="caution">
    <text evidence="2">The sequence shown here is derived from an EMBL/GenBank/DDBJ whole genome shotgun (WGS) entry which is preliminary data.</text>
</comment>
<dbReference type="Proteomes" id="UP000322530">
    <property type="component" value="Unassembled WGS sequence"/>
</dbReference>